<dbReference type="GeneID" id="39986965"/>
<name>A0A1X0NT25_9TRYP</name>
<reference evidence="1 2" key="1">
    <citation type="submission" date="2017-03" db="EMBL/GenBank/DDBJ databases">
        <title>An alternative strategy for trypanosome survival in the mammalian bloodstream revealed through genome and transcriptome analysis of the ubiquitous bovine parasite Trypanosoma (Megatrypanum) theileri.</title>
        <authorList>
            <person name="Kelly S."/>
            <person name="Ivens A."/>
            <person name="Mott A."/>
            <person name="O'Neill E."/>
            <person name="Emms D."/>
            <person name="Macleod O."/>
            <person name="Voorheis P."/>
            <person name="Matthews J."/>
            <person name="Matthews K."/>
            <person name="Carrington M."/>
        </authorList>
    </citation>
    <scope>NUCLEOTIDE SEQUENCE [LARGE SCALE GENOMIC DNA]</scope>
    <source>
        <strain evidence="1">Edinburgh</strain>
    </source>
</reference>
<proteinExistence type="predicted"/>
<protein>
    <submittedName>
        <fullName evidence="1">Uncharacterized protein</fullName>
    </submittedName>
</protein>
<evidence type="ECO:0000313" key="1">
    <source>
        <dbReference type="EMBL" id="ORC87339.1"/>
    </source>
</evidence>
<dbReference type="OrthoDB" id="247174at2759"/>
<organism evidence="1 2">
    <name type="scientific">Trypanosoma theileri</name>
    <dbReference type="NCBI Taxonomy" id="67003"/>
    <lineage>
        <taxon>Eukaryota</taxon>
        <taxon>Discoba</taxon>
        <taxon>Euglenozoa</taxon>
        <taxon>Kinetoplastea</taxon>
        <taxon>Metakinetoplastina</taxon>
        <taxon>Trypanosomatida</taxon>
        <taxon>Trypanosomatidae</taxon>
        <taxon>Trypanosoma</taxon>
    </lineage>
</organism>
<keyword evidence="2" id="KW-1185">Reference proteome</keyword>
<evidence type="ECO:0000313" key="2">
    <source>
        <dbReference type="Proteomes" id="UP000192257"/>
    </source>
</evidence>
<dbReference type="AlphaFoldDB" id="A0A1X0NT25"/>
<feature type="non-terminal residue" evidence="1">
    <location>
        <position position="330"/>
    </location>
</feature>
<gene>
    <name evidence="1" type="ORF">TM35_000221380</name>
</gene>
<dbReference type="VEuPathDB" id="TriTrypDB:TM35_000221380"/>
<accession>A0A1X0NT25</accession>
<dbReference type="Proteomes" id="UP000192257">
    <property type="component" value="Unassembled WGS sequence"/>
</dbReference>
<dbReference type="EMBL" id="NBCO01000022">
    <property type="protein sequence ID" value="ORC87339.1"/>
    <property type="molecule type" value="Genomic_DNA"/>
</dbReference>
<dbReference type="RefSeq" id="XP_028881405.1">
    <property type="nucleotide sequence ID" value="XM_029027185.1"/>
</dbReference>
<sequence length="330" mass="37572">MSHYRRRLGLLILAAVLCLSVFHVVFYQIWLYGSDGHNVIDKRFVERTPLSHPDEGNGSSESHLGWSATMCDPSSLLTHRKLRQYCRDPSRVSMPVSPVYCEMILRRGPPPCGFYVGGVFRKPLKLLSLDALKEQLRGEPEACFSPATYNGQQSNATLVASDIGDASDAVFEVRPAACPSYRYFSPRVALSILHHASIGRNGRGILITGDSMMRQVMMRLMFFLRGEEVFSEHYFHHDGLYVVFEDRDELIIELKCQHNSLLDTYFPGYRTPSTENSTCPHAAQLGGRVVAIFLFLWDPTPLTFREDVFRMKIPPVHLASFMYWWKRGVS</sequence>
<comment type="caution">
    <text evidence="1">The sequence shown here is derived from an EMBL/GenBank/DDBJ whole genome shotgun (WGS) entry which is preliminary data.</text>
</comment>